<feature type="domain" description="Tetrapyrrole methylase" evidence="8">
    <location>
        <begin position="9"/>
        <end position="216"/>
    </location>
</feature>
<dbReference type="InterPro" id="IPR000878">
    <property type="entry name" value="4pyrrol_Mease"/>
</dbReference>
<name>A0ABR9XS98_9CHLB</name>
<dbReference type="RefSeq" id="WP_175186658.1">
    <property type="nucleotide sequence ID" value="NZ_JABVZQ010000001.1"/>
</dbReference>
<dbReference type="InterPro" id="IPR014776">
    <property type="entry name" value="4pyrrole_Mease_sub2"/>
</dbReference>
<dbReference type="InterPro" id="IPR012382">
    <property type="entry name" value="CobI/CbiL"/>
</dbReference>
<evidence type="ECO:0000256" key="3">
    <source>
        <dbReference type="ARBA" id="ARBA00022573"/>
    </source>
</evidence>
<sequence>MNTMTQHGHLYAVSLGPGDPGLVTLRAKGVLEEADTIWYPATRRTDGGTTSVALEILQDIGLDEQKFRCMELPMSRQRDGASRVYDRTWSFLLDQLLQGQRVAVVTVGDAGMYSTLTPLIEHASDAGMAYSIVAGVPAFLAAGAAAGVPLVCHSDRLTVLAMAESTVEIERALDEGGTVVVMKLSTLRHELGAWLETTSAEILYAEKVGMEGEFMTSEKEVLRNRTIPYFSLLICSRNGSQR</sequence>
<dbReference type="Proteomes" id="UP000619838">
    <property type="component" value="Unassembled WGS sequence"/>
</dbReference>
<comment type="caution">
    <text evidence="9">The sequence shown here is derived from an EMBL/GenBank/DDBJ whole genome shotgun (WGS) entry which is preliminary data.</text>
</comment>
<dbReference type="PANTHER" id="PTHR43467">
    <property type="entry name" value="COBALT-PRECORRIN-2 C(20)-METHYLTRANSFERASE"/>
    <property type="match status" value="1"/>
</dbReference>
<dbReference type="InterPro" id="IPR035996">
    <property type="entry name" value="4pyrrol_Methylase_sf"/>
</dbReference>
<dbReference type="InterPro" id="IPR003043">
    <property type="entry name" value="Uropor_MeTrfase_CS"/>
</dbReference>
<dbReference type="GO" id="GO:0030788">
    <property type="term" value="F:precorrin-2 C20-methyltransferase activity"/>
    <property type="evidence" value="ECO:0007669"/>
    <property type="project" value="UniProtKB-EC"/>
</dbReference>
<evidence type="ECO:0000256" key="6">
    <source>
        <dbReference type="ARBA" id="ARBA00022691"/>
    </source>
</evidence>
<dbReference type="PIRSF" id="PIRSF036427">
    <property type="entry name" value="Precrrn-2_mtase"/>
    <property type="match status" value="1"/>
</dbReference>
<keyword evidence="10" id="KW-1185">Reference proteome</keyword>
<dbReference type="NCBIfam" id="TIGR01467">
    <property type="entry name" value="cobI_cbiL"/>
    <property type="match status" value="1"/>
</dbReference>
<evidence type="ECO:0000256" key="5">
    <source>
        <dbReference type="ARBA" id="ARBA00022679"/>
    </source>
</evidence>
<evidence type="ECO:0000313" key="9">
    <source>
        <dbReference type="EMBL" id="MBF0636874.1"/>
    </source>
</evidence>
<reference evidence="9 10" key="1">
    <citation type="journal article" date="2020" name="Microorganisms">
        <title>Simultaneous Genome Sequencing of Prosthecochloris ethylica and Desulfuromonas acetoxidans within a Syntrophic Mixture Reveals Unique Pili and Protein Interactions.</title>
        <authorList>
            <person name="Kyndt J.A."/>
            <person name="Van Beeumen J.J."/>
            <person name="Meyer T.E."/>
        </authorList>
    </citation>
    <scope>NUCLEOTIDE SEQUENCE [LARGE SCALE GENOMIC DNA]</scope>
    <source>
        <strain evidence="9 10">N3</strain>
    </source>
</reference>
<protein>
    <submittedName>
        <fullName evidence="9">Precorrin-2 C(20)-methyltransferase</fullName>
        <ecNumber evidence="9">2.1.1.130</ecNumber>
    </submittedName>
</protein>
<dbReference type="GO" id="GO:0032259">
    <property type="term" value="P:methylation"/>
    <property type="evidence" value="ECO:0007669"/>
    <property type="project" value="UniProtKB-KW"/>
</dbReference>
<accession>A0ABR9XS98</accession>
<dbReference type="InterPro" id="IPR014777">
    <property type="entry name" value="4pyrrole_Mease_sub1"/>
</dbReference>
<comment type="similarity">
    <text evidence="2 7">Belongs to the precorrin methyltransferase family.</text>
</comment>
<dbReference type="CDD" id="cd11645">
    <property type="entry name" value="Precorrin_2_C20_MT"/>
    <property type="match status" value="1"/>
</dbReference>
<organism evidence="9 10">
    <name type="scientific">Prosthecochloris ethylica</name>
    <dbReference type="NCBI Taxonomy" id="2743976"/>
    <lineage>
        <taxon>Bacteria</taxon>
        <taxon>Pseudomonadati</taxon>
        <taxon>Chlorobiota</taxon>
        <taxon>Chlorobiia</taxon>
        <taxon>Chlorobiales</taxon>
        <taxon>Chlorobiaceae</taxon>
        <taxon>Prosthecochloris</taxon>
    </lineage>
</organism>
<proteinExistence type="inferred from homology"/>
<dbReference type="InterPro" id="IPR006364">
    <property type="entry name" value="CobI/CbiL/CobIJ_dom"/>
</dbReference>
<keyword evidence="3" id="KW-0169">Cobalamin biosynthesis</keyword>
<dbReference type="EMBL" id="JADGII010000009">
    <property type="protein sequence ID" value="MBF0636874.1"/>
    <property type="molecule type" value="Genomic_DNA"/>
</dbReference>
<evidence type="ECO:0000256" key="7">
    <source>
        <dbReference type="PIRNR" id="PIRNR036427"/>
    </source>
</evidence>
<comment type="pathway">
    <text evidence="1">Cofactor biosynthesis; adenosylcobalamin biosynthesis.</text>
</comment>
<dbReference type="EC" id="2.1.1.130" evidence="9"/>
<dbReference type="PROSITE" id="PS00839">
    <property type="entry name" value="SUMT_1"/>
    <property type="match status" value="1"/>
</dbReference>
<evidence type="ECO:0000256" key="2">
    <source>
        <dbReference type="ARBA" id="ARBA00005879"/>
    </source>
</evidence>
<keyword evidence="5 9" id="KW-0808">Transferase</keyword>
<evidence type="ECO:0000256" key="1">
    <source>
        <dbReference type="ARBA" id="ARBA00004953"/>
    </source>
</evidence>
<dbReference type="Gene3D" id="3.30.950.10">
    <property type="entry name" value="Methyltransferase, Cobalt-precorrin-4 Transmethylase, Domain 2"/>
    <property type="match status" value="1"/>
</dbReference>
<evidence type="ECO:0000259" key="8">
    <source>
        <dbReference type="Pfam" id="PF00590"/>
    </source>
</evidence>
<dbReference type="PANTHER" id="PTHR43467:SF2">
    <property type="entry name" value="COBALT-PRECORRIN-2 C(20)-METHYLTRANSFERASE"/>
    <property type="match status" value="1"/>
</dbReference>
<keyword evidence="6" id="KW-0949">S-adenosyl-L-methionine</keyword>
<dbReference type="SUPFAM" id="SSF53790">
    <property type="entry name" value="Tetrapyrrole methylase"/>
    <property type="match status" value="1"/>
</dbReference>
<keyword evidence="4 9" id="KW-0489">Methyltransferase</keyword>
<gene>
    <name evidence="9" type="primary">cobI</name>
    <name evidence="9" type="ORF">INT08_06770</name>
</gene>
<evidence type="ECO:0000256" key="4">
    <source>
        <dbReference type="ARBA" id="ARBA00022603"/>
    </source>
</evidence>
<evidence type="ECO:0000313" key="10">
    <source>
        <dbReference type="Proteomes" id="UP000619838"/>
    </source>
</evidence>
<dbReference type="Pfam" id="PF00590">
    <property type="entry name" value="TP_methylase"/>
    <property type="match status" value="1"/>
</dbReference>
<dbReference type="Gene3D" id="3.40.1010.10">
    <property type="entry name" value="Cobalt-precorrin-4 Transmethylase, Domain 1"/>
    <property type="match status" value="1"/>
</dbReference>